<accession>A0A857J858</accession>
<keyword evidence="4" id="KW-1185">Reference proteome</keyword>
<feature type="signal peptide" evidence="2">
    <location>
        <begin position="1"/>
        <end position="17"/>
    </location>
</feature>
<protein>
    <submittedName>
        <fullName evidence="3">Uncharacterized protein</fullName>
    </submittedName>
</protein>
<reference evidence="3 4" key="1">
    <citation type="submission" date="2020-01" db="EMBL/GenBank/DDBJ databases">
        <title>Genome sequencing of strain KACC 21265.</title>
        <authorList>
            <person name="Heo J."/>
            <person name="Kim S.-J."/>
            <person name="Kim J.-S."/>
            <person name="Hong S.-B."/>
            <person name="Kwon S.-W."/>
        </authorList>
    </citation>
    <scope>NUCLEOTIDE SEQUENCE [LARGE SCALE GENOMIC DNA]</scope>
    <source>
        <strain evidence="3 4">KACC 21265</strain>
    </source>
</reference>
<evidence type="ECO:0000313" key="4">
    <source>
        <dbReference type="Proteomes" id="UP000464787"/>
    </source>
</evidence>
<feature type="chain" id="PRO_5032735854" evidence="2">
    <location>
        <begin position="18"/>
        <end position="570"/>
    </location>
</feature>
<keyword evidence="2" id="KW-0732">Signal</keyword>
<evidence type="ECO:0000256" key="1">
    <source>
        <dbReference type="SAM" id="MobiDB-lite"/>
    </source>
</evidence>
<dbReference type="Proteomes" id="UP000464787">
    <property type="component" value="Chromosome"/>
</dbReference>
<dbReference type="AlphaFoldDB" id="A0A857J858"/>
<feature type="region of interest" description="Disordered" evidence="1">
    <location>
        <begin position="540"/>
        <end position="570"/>
    </location>
</feature>
<dbReference type="EMBL" id="CP047650">
    <property type="protein sequence ID" value="QHI99239.1"/>
    <property type="molecule type" value="Genomic_DNA"/>
</dbReference>
<dbReference type="RefSeq" id="WP_160553020.1">
    <property type="nucleotide sequence ID" value="NZ_CP047650.1"/>
</dbReference>
<evidence type="ECO:0000256" key="2">
    <source>
        <dbReference type="SAM" id="SignalP"/>
    </source>
</evidence>
<proteinExistence type="predicted"/>
<dbReference type="InterPro" id="IPR013783">
    <property type="entry name" value="Ig-like_fold"/>
</dbReference>
<name>A0A857J858_9BURK</name>
<dbReference type="KEGG" id="xyk:GT347_15400"/>
<dbReference type="Gene3D" id="2.60.40.10">
    <property type="entry name" value="Immunoglobulins"/>
    <property type="match status" value="1"/>
</dbReference>
<dbReference type="PROSITE" id="PS51257">
    <property type="entry name" value="PROKAR_LIPOPROTEIN"/>
    <property type="match status" value="1"/>
</dbReference>
<sequence length="570" mass="56498">MRALPGISVIFIALALAACGGGSNSPTVVDGGTVVSPGVPDTTVALGATLSGTAATGAALAGAAVTVKCDGASATATTASNGSYSVTVTGGKLPCMIRVSTSTVDLYGIATGSGMNAATANVTPFTQLILAAAALTDPALLFQGFTATSLSADTLATATSSVASVLAASGIDISGASPLSTAFAVGDASDAKLDALQAKLAAATATLSDLVVAIKDGTTGLSTALLTPPAVSACPQFRSIAYRVAFNSGRRLLFTPDFSAGTATVTRSGVAVSGTVAISTTTGCQFTYTGSDGTVMTGVGNTEGILGLRDASRAIVGIGLPQQSFSVADAVGGWNTVEYIYDSSSAFYSSDYSTLQISAAGPITKTFCDNLATNCTVSDHVASLVADSTGALSLSGRLDSDYVGGEPVYAYKSPSGGKVLVVPMTNGGILVALPAGITETLPTVGATSSYFDLLTQPSGSGSASTLTRDTSVVTAVNTSTGAVTRDIPTKSVTGQVRFYNQPRPGMRYRERNSVQSGQIALAPNGTKLTVYGGAGAISSSGCPSTIERRPGRGPGSLSGVPALAPARPQA</sequence>
<organism evidence="3 4">
    <name type="scientific">Xylophilus rhododendri</name>
    <dbReference type="NCBI Taxonomy" id="2697032"/>
    <lineage>
        <taxon>Bacteria</taxon>
        <taxon>Pseudomonadati</taxon>
        <taxon>Pseudomonadota</taxon>
        <taxon>Betaproteobacteria</taxon>
        <taxon>Burkholderiales</taxon>
        <taxon>Xylophilus</taxon>
    </lineage>
</organism>
<gene>
    <name evidence="3" type="ORF">GT347_15400</name>
</gene>
<evidence type="ECO:0000313" key="3">
    <source>
        <dbReference type="EMBL" id="QHI99239.1"/>
    </source>
</evidence>